<dbReference type="GeneID" id="17356494"/>
<dbReference type="CDD" id="cd02257">
    <property type="entry name" value="Peptidase_C19"/>
    <property type="match status" value="1"/>
</dbReference>
<dbReference type="OrthoDB" id="1546519at2759"/>
<feature type="region of interest" description="Disordered" evidence="3">
    <location>
        <begin position="45"/>
        <end position="75"/>
    </location>
</feature>
<accession>E1ZAV1</accession>
<dbReference type="InterPro" id="IPR052398">
    <property type="entry name" value="Ubiquitin_hydrolase_53/54"/>
</dbReference>
<dbReference type="Gene3D" id="3.90.70.10">
    <property type="entry name" value="Cysteine proteinases"/>
    <property type="match status" value="1"/>
</dbReference>
<evidence type="ECO:0000256" key="3">
    <source>
        <dbReference type="SAM" id="MobiDB-lite"/>
    </source>
</evidence>
<name>E1ZAV1_CHLVA</name>
<sequence>MAAAAAAAVAAAAPAASQQVLQPIMPAGHVLPGAATAGSSGEGGGWSLFSSFQPGGSGSPRLHSGQGDTPGPSIEGLAARYAAGATADSASGAGASGLVEDGGSLGSADSLPALLGIEGGALGFGGGPDVASWDGSWGVAEGSWEAQGSPWRSHLQGSWQQPLPEMVGGGGGGGGVQLALPGLRNDVGQYNCFLNAVLQCLWRCEAFRQQVLSWPQVFFEAHPVVLALRNLFHQLQGQERAAVGAAALPRPAAVDPAELRLALASSSDRTFGVGEMSDAAEVLLTIYESVGHVAKAQQVPNCVDALAGLEVAEGVYCPTCSLTTHCNQFTQHFYNTQAAAMRDAHAASLQECRLGRMGASSMGKRLRAEQGQLKTCDEDRGGCGRRYPVHHVLRAAPRLFSLQLSWLSTRESGEDIAATLRALDEHLLLGEVYAGQAAAGRRYRLRCMAGFYGQHYVALIRLPELEGQWALFDDSRVSGVGAWEDVVRRCEAVRIQPSVLFYEAVQG</sequence>
<keyword evidence="2" id="KW-0378">Hydrolase</keyword>
<dbReference type="InParanoid" id="E1ZAV1"/>
<feature type="domain" description="USP" evidence="4">
    <location>
        <begin position="181"/>
        <end position="505"/>
    </location>
</feature>
<dbReference type="InterPro" id="IPR001394">
    <property type="entry name" value="Peptidase_C19_UCH"/>
</dbReference>
<evidence type="ECO:0000259" key="4">
    <source>
        <dbReference type="PROSITE" id="PS50235"/>
    </source>
</evidence>
<evidence type="ECO:0000256" key="1">
    <source>
        <dbReference type="ARBA" id="ARBA00022786"/>
    </source>
</evidence>
<dbReference type="OMA" id="HTHICDP"/>
<dbReference type="Pfam" id="PF00443">
    <property type="entry name" value="UCH"/>
    <property type="match status" value="1"/>
</dbReference>
<proteinExistence type="predicted"/>
<dbReference type="STRING" id="554065.E1ZAV1"/>
<keyword evidence="6" id="KW-1185">Reference proteome</keyword>
<dbReference type="eggNOG" id="KOG1887">
    <property type="taxonomic scope" value="Eukaryota"/>
</dbReference>
<dbReference type="RefSeq" id="XP_005849431.1">
    <property type="nucleotide sequence ID" value="XM_005849369.1"/>
</dbReference>
<keyword evidence="1" id="KW-0833">Ubl conjugation pathway</keyword>
<dbReference type="PANTHER" id="PTHR22975:SF9">
    <property type="entry name" value="ECHINUS SPLICE FORM 3"/>
    <property type="match status" value="1"/>
</dbReference>
<dbReference type="PROSITE" id="PS50235">
    <property type="entry name" value="USP_3"/>
    <property type="match status" value="1"/>
</dbReference>
<dbReference type="EMBL" id="GL433840">
    <property type="protein sequence ID" value="EFN57329.1"/>
    <property type="molecule type" value="Genomic_DNA"/>
</dbReference>
<dbReference type="GO" id="GO:0016579">
    <property type="term" value="P:protein deubiquitination"/>
    <property type="evidence" value="ECO:0007669"/>
    <property type="project" value="InterPro"/>
</dbReference>
<reference evidence="5 6" key="1">
    <citation type="journal article" date="2010" name="Plant Cell">
        <title>The Chlorella variabilis NC64A genome reveals adaptation to photosymbiosis, coevolution with viruses, and cryptic sex.</title>
        <authorList>
            <person name="Blanc G."/>
            <person name="Duncan G."/>
            <person name="Agarkova I."/>
            <person name="Borodovsky M."/>
            <person name="Gurnon J."/>
            <person name="Kuo A."/>
            <person name="Lindquist E."/>
            <person name="Lucas S."/>
            <person name="Pangilinan J."/>
            <person name="Polle J."/>
            <person name="Salamov A."/>
            <person name="Terry A."/>
            <person name="Yamada T."/>
            <person name="Dunigan D.D."/>
            <person name="Grigoriev I.V."/>
            <person name="Claverie J.M."/>
            <person name="Van Etten J.L."/>
        </authorList>
    </citation>
    <scope>NUCLEOTIDE SEQUENCE [LARGE SCALE GENOMIC DNA]</scope>
    <source>
        <strain evidence="5 6">NC64A</strain>
    </source>
</reference>
<dbReference type="Proteomes" id="UP000008141">
    <property type="component" value="Unassembled WGS sequence"/>
</dbReference>
<organism evidence="6">
    <name type="scientific">Chlorella variabilis</name>
    <name type="common">Green alga</name>
    <dbReference type="NCBI Taxonomy" id="554065"/>
    <lineage>
        <taxon>Eukaryota</taxon>
        <taxon>Viridiplantae</taxon>
        <taxon>Chlorophyta</taxon>
        <taxon>core chlorophytes</taxon>
        <taxon>Trebouxiophyceae</taxon>
        <taxon>Chlorellales</taxon>
        <taxon>Chlorellaceae</taxon>
        <taxon>Chlorella clade</taxon>
        <taxon>Chlorella</taxon>
    </lineage>
</organism>
<dbReference type="AlphaFoldDB" id="E1ZAV1"/>
<evidence type="ECO:0000256" key="2">
    <source>
        <dbReference type="ARBA" id="ARBA00022801"/>
    </source>
</evidence>
<dbReference type="KEGG" id="cvr:CHLNCDRAFT_143978"/>
<dbReference type="PANTHER" id="PTHR22975">
    <property type="entry name" value="UBIQUITIN SPECIFIC PROTEINASE"/>
    <property type="match status" value="1"/>
</dbReference>
<dbReference type="InterPro" id="IPR028889">
    <property type="entry name" value="USP"/>
</dbReference>
<dbReference type="InterPro" id="IPR038765">
    <property type="entry name" value="Papain-like_cys_pep_sf"/>
</dbReference>
<evidence type="ECO:0000313" key="5">
    <source>
        <dbReference type="EMBL" id="EFN57329.1"/>
    </source>
</evidence>
<gene>
    <name evidence="5" type="ORF">CHLNCDRAFT_143978</name>
</gene>
<protein>
    <recommendedName>
        <fullName evidence="4">USP domain-containing protein</fullName>
    </recommendedName>
</protein>
<dbReference type="GO" id="GO:0004843">
    <property type="term" value="F:cysteine-type deubiquitinase activity"/>
    <property type="evidence" value="ECO:0007669"/>
    <property type="project" value="InterPro"/>
</dbReference>
<evidence type="ECO:0000313" key="6">
    <source>
        <dbReference type="Proteomes" id="UP000008141"/>
    </source>
</evidence>
<dbReference type="SUPFAM" id="SSF54001">
    <property type="entry name" value="Cysteine proteinases"/>
    <property type="match status" value="1"/>
</dbReference>